<gene>
    <name evidence="6" type="ORF">V8G54_015936</name>
</gene>
<evidence type="ECO:0000256" key="3">
    <source>
        <dbReference type="ARBA" id="ARBA00022833"/>
    </source>
</evidence>
<reference evidence="6 7" key="1">
    <citation type="journal article" date="2023" name="Life. Sci Alliance">
        <title>Evolutionary insights into 3D genome organization and epigenetic landscape of Vigna mungo.</title>
        <authorList>
            <person name="Junaid A."/>
            <person name="Singh B."/>
            <person name="Bhatia S."/>
        </authorList>
    </citation>
    <scope>NUCLEOTIDE SEQUENCE [LARGE SCALE GENOMIC DNA]</scope>
    <source>
        <strain evidence="6">Urdbean</strain>
    </source>
</reference>
<protein>
    <recommendedName>
        <fullName evidence="5">Zinc finger PMZ-type domain-containing protein</fullName>
    </recommendedName>
</protein>
<dbReference type="InterPro" id="IPR006564">
    <property type="entry name" value="Znf_PMZ"/>
</dbReference>
<sequence>MEEMANPRQIRPGGKFIVRLDERWCDCGMFQKFHLPYSHVLAACKHVHHNFNMYTTPRYRLDVIIKVSELCLFEGPEGGTGPLGKKLKTMKNQGVASRQREEEEEEEIGFCMEDAKPWKRRRRRVGFESFERS</sequence>
<dbReference type="InterPro" id="IPR007527">
    <property type="entry name" value="Znf_SWIM"/>
</dbReference>
<dbReference type="SMART" id="SM00575">
    <property type="entry name" value="ZnF_PMZ"/>
    <property type="match status" value="1"/>
</dbReference>
<proteinExistence type="predicted"/>
<keyword evidence="1" id="KW-0479">Metal-binding</keyword>
<accession>A0AAQ3NM76</accession>
<dbReference type="GO" id="GO:0008270">
    <property type="term" value="F:zinc ion binding"/>
    <property type="evidence" value="ECO:0007669"/>
    <property type="project" value="UniProtKB-KW"/>
</dbReference>
<evidence type="ECO:0000313" key="6">
    <source>
        <dbReference type="EMBL" id="WVZ11406.1"/>
    </source>
</evidence>
<evidence type="ECO:0000256" key="2">
    <source>
        <dbReference type="ARBA" id="ARBA00022771"/>
    </source>
</evidence>
<dbReference type="AlphaFoldDB" id="A0AAQ3NM76"/>
<name>A0AAQ3NM76_VIGMU</name>
<keyword evidence="7" id="KW-1185">Reference proteome</keyword>
<dbReference type="EMBL" id="CP144696">
    <property type="protein sequence ID" value="WVZ11406.1"/>
    <property type="molecule type" value="Genomic_DNA"/>
</dbReference>
<dbReference type="Proteomes" id="UP001374535">
    <property type="component" value="Chromosome 5"/>
</dbReference>
<evidence type="ECO:0000256" key="1">
    <source>
        <dbReference type="ARBA" id="ARBA00022723"/>
    </source>
</evidence>
<evidence type="ECO:0000256" key="4">
    <source>
        <dbReference type="SAM" id="MobiDB-lite"/>
    </source>
</evidence>
<organism evidence="6 7">
    <name type="scientific">Vigna mungo</name>
    <name type="common">Black gram</name>
    <name type="synonym">Phaseolus mungo</name>
    <dbReference type="NCBI Taxonomy" id="3915"/>
    <lineage>
        <taxon>Eukaryota</taxon>
        <taxon>Viridiplantae</taxon>
        <taxon>Streptophyta</taxon>
        <taxon>Embryophyta</taxon>
        <taxon>Tracheophyta</taxon>
        <taxon>Spermatophyta</taxon>
        <taxon>Magnoliopsida</taxon>
        <taxon>eudicotyledons</taxon>
        <taxon>Gunneridae</taxon>
        <taxon>Pentapetalae</taxon>
        <taxon>rosids</taxon>
        <taxon>fabids</taxon>
        <taxon>Fabales</taxon>
        <taxon>Fabaceae</taxon>
        <taxon>Papilionoideae</taxon>
        <taxon>50 kb inversion clade</taxon>
        <taxon>NPAAA clade</taxon>
        <taxon>indigoferoid/millettioid clade</taxon>
        <taxon>Phaseoleae</taxon>
        <taxon>Vigna</taxon>
    </lineage>
</organism>
<keyword evidence="3" id="KW-0862">Zinc</keyword>
<feature type="domain" description="Zinc finger PMZ-type" evidence="5">
    <location>
        <begin position="23"/>
        <end position="50"/>
    </location>
</feature>
<evidence type="ECO:0000313" key="7">
    <source>
        <dbReference type="Proteomes" id="UP001374535"/>
    </source>
</evidence>
<keyword evidence="2" id="KW-0863">Zinc-finger</keyword>
<dbReference type="Pfam" id="PF04434">
    <property type="entry name" value="SWIM"/>
    <property type="match status" value="1"/>
</dbReference>
<evidence type="ECO:0000259" key="5">
    <source>
        <dbReference type="SMART" id="SM00575"/>
    </source>
</evidence>
<feature type="region of interest" description="Disordered" evidence="4">
    <location>
        <begin position="82"/>
        <end position="105"/>
    </location>
</feature>